<evidence type="ECO:0000313" key="3">
    <source>
        <dbReference type="Proteomes" id="UP001150538"/>
    </source>
</evidence>
<gene>
    <name evidence="2" type="ORF">H4219_006480</name>
</gene>
<reference evidence="2" key="1">
    <citation type="submission" date="2022-07" db="EMBL/GenBank/DDBJ databases">
        <title>Phylogenomic reconstructions and comparative analyses of Kickxellomycotina fungi.</title>
        <authorList>
            <person name="Reynolds N.K."/>
            <person name="Stajich J.E."/>
            <person name="Barry K."/>
            <person name="Grigoriev I.V."/>
            <person name="Crous P."/>
            <person name="Smith M.E."/>
        </authorList>
    </citation>
    <scope>NUCLEOTIDE SEQUENCE</scope>
    <source>
        <strain evidence="2">NBRC 100468</strain>
    </source>
</reference>
<evidence type="ECO:0000256" key="1">
    <source>
        <dbReference type="SAM" id="MobiDB-lite"/>
    </source>
</evidence>
<feature type="non-terminal residue" evidence="2">
    <location>
        <position position="211"/>
    </location>
</feature>
<evidence type="ECO:0008006" key="4">
    <source>
        <dbReference type="Google" id="ProtNLM"/>
    </source>
</evidence>
<name>A0A9W7ZGU9_9FUNG</name>
<sequence length="211" mass="24129">MSGQSQYRETNRRVPVPPNLPRFCEGQDCVKDPTEFFTRFRRALIAGDADPDIYWARFLPICVPSVIATWIETRCDSSWSFTKIRKIFIDRFDNELSTADAIRSFYAIRIKHRETVSDFLLRFDQAMINAKISGADCSVVNFFITCLPNDVHWAIHSAIKTGTIAGNSTEEIAAYVSQLPPSRHNPEDIYYAPPKVDMAKDKNADKDPRPY</sequence>
<keyword evidence="3" id="KW-1185">Reference proteome</keyword>
<accession>A0A9W7ZGU9</accession>
<protein>
    <recommendedName>
        <fullName evidence="4">Retrotransposon gag domain-containing protein</fullName>
    </recommendedName>
</protein>
<comment type="caution">
    <text evidence="2">The sequence shown here is derived from an EMBL/GenBank/DDBJ whole genome shotgun (WGS) entry which is preliminary data.</text>
</comment>
<feature type="compositionally biased region" description="Basic and acidic residues" evidence="1">
    <location>
        <begin position="197"/>
        <end position="211"/>
    </location>
</feature>
<evidence type="ECO:0000313" key="2">
    <source>
        <dbReference type="EMBL" id="KAJ1908678.1"/>
    </source>
</evidence>
<organism evidence="2 3">
    <name type="scientific">Mycoemilia scoparia</name>
    <dbReference type="NCBI Taxonomy" id="417184"/>
    <lineage>
        <taxon>Eukaryota</taxon>
        <taxon>Fungi</taxon>
        <taxon>Fungi incertae sedis</taxon>
        <taxon>Zoopagomycota</taxon>
        <taxon>Kickxellomycotina</taxon>
        <taxon>Kickxellomycetes</taxon>
        <taxon>Kickxellales</taxon>
        <taxon>Kickxellaceae</taxon>
        <taxon>Mycoemilia</taxon>
    </lineage>
</organism>
<dbReference type="AlphaFoldDB" id="A0A9W7ZGU9"/>
<proteinExistence type="predicted"/>
<dbReference type="EMBL" id="JANBPU010000914">
    <property type="protein sequence ID" value="KAJ1908678.1"/>
    <property type="molecule type" value="Genomic_DNA"/>
</dbReference>
<feature type="region of interest" description="Disordered" evidence="1">
    <location>
        <begin position="184"/>
        <end position="211"/>
    </location>
</feature>
<dbReference type="Proteomes" id="UP001150538">
    <property type="component" value="Unassembled WGS sequence"/>
</dbReference>